<sequence length="146" mass="17084">MKKQLLLIAFTLLLVLTLPSKGASKIPSLTSSNMKFTILILYRANHQWLSLSREQRGKIFEQTVLPLVEKYQEHLTVRFFDSEAHHARTSDFLIIECDELKWHYFFIEELRDTALFGKPYIEVNDIIVGHENGFQEFEEAAEKNQP</sequence>
<dbReference type="RefSeq" id="WP_346823160.1">
    <property type="nucleotide sequence ID" value="NZ_JBDKWZ010000013.1"/>
</dbReference>
<dbReference type="Pfam" id="PF17074">
    <property type="entry name" value="Darcynin"/>
    <property type="match status" value="1"/>
</dbReference>
<protein>
    <submittedName>
        <fullName evidence="2">Darcynin family protein</fullName>
    </submittedName>
</protein>
<evidence type="ECO:0000313" key="2">
    <source>
        <dbReference type="EMBL" id="MEN7550379.1"/>
    </source>
</evidence>
<organism evidence="2 3">
    <name type="scientific">Rapidithrix thailandica</name>
    <dbReference type="NCBI Taxonomy" id="413964"/>
    <lineage>
        <taxon>Bacteria</taxon>
        <taxon>Pseudomonadati</taxon>
        <taxon>Bacteroidota</taxon>
        <taxon>Cytophagia</taxon>
        <taxon>Cytophagales</taxon>
        <taxon>Flammeovirgaceae</taxon>
        <taxon>Rapidithrix</taxon>
    </lineage>
</organism>
<dbReference type="Proteomes" id="UP001403385">
    <property type="component" value="Unassembled WGS sequence"/>
</dbReference>
<gene>
    <name evidence="2" type="ORF">AAG747_20845</name>
</gene>
<comment type="similarity">
    <text evidence="1">Belongs to the darcynin family.</text>
</comment>
<name>A0AAW9RZP9_9BACT</name>
<dbReference type="EMBL" id="JBDKWZ010000013">
    <property type="protein sequence ID" value="MEN7550379.1"/>
    <property type="molecule type" value="Genomic_DNA"/>
</dbReference>
<proteinExistence type="inferred from homology"/>
<reference evidence="2 3" key="1">
    <citation type="submission" date="2024-04" db="EMBL/GenBank/DDBJ databases">
        <title>Novel genus in family Flammeovirgaceae.</title>
        <authorList>
            <person name="Nguyen T.H."/>
            <person name="Vuong T.Q."/>
            <person name="Le H."/>
            <person name="Kim S.-G."/>
        </authorList>
    </citation>
    <scope>NUCLEOTIDE SEQUENCE [LARGE SCALE GENOMIC DNA]</scope>
    <source>
        <strain evidence="2 3">JCM 23209</strain>
    </source>
</reference>
<dbReference type="InterPro" id="IPR031409">
    <property type="entry name" value="Darcynin"/>
</dbReference>
<accession>A0AAW9RZP9</accession>
<evidence type="ECO:0000313" key="3">
    <source>
        <dbReference type="Proteomes" id="UP001403385"/>
    </source>
</evidence>
<comment type="caution">
    <text evidence="2">The sequence shown here is derived from an EMBL/GenBank/DDBJ whole genome shotgun (WGS) entry which is preliminary data.</text>
</comment>
<evidence type="ECO:0000256" key="1">
    <source>
        <dbReference type="ARBA" id="ARBA00006869"/>
    </source>
</evidence>
<keyword evidence="3" id="KW-1185">Reference proteome</keyword>
<dbReference type="AlphaFoldDB" id="A0AAW9RZP9"/>